<dbReference type="InterPro" id="IPR009875">
    <property type="entry name" value="PilZ_domain"/>
</dbReference>
<dbReference type="Proteomes" id="UP000566813">
    <property type="component" value="Unassembled WGS sequence"/>
</dbReference>
<accession>A0A7X1KN84</accession>
<dbReference type="GO" id="GO:0035438">
    <property type="term" value="F:cyclic-di-GMP binding"/>
    <property type="evidence" value="ECO:0007669"/>
    <property type="project" value="InterPro"/>
</dbReference>
<evidence type="ECO:0000313" key="3">
    <source>
        <dbReference type="Proteomes" id="UP000566813"/>
    </source>
</evidence>
<proteinExistence type="predicted"/>
<keyword evidence="3" id="KW-1185">Reference proteome</keyword>
<name>A0A7X1KN84_9SPHN</name>
<dbReference type="EMBL" id="JACLAW010000019">
    <property type="protein sequence ID" value="MBC2667424.1"/>
    <property type="molecule type" value="Genomic_DNA"/>
</dbReference>
<evidence type="ECO:0000259" key="1">
    <source>
        <dbReference type="Pfam" id="PF07238"/>
    </source>
</evidence>
<comment type="caution">
    <text evidence="2">The sequence shown here is derived from an EMBL/GenBank/DDBJ whole genome shotgun (WGS) entry which is preliminary data.</text>
</comment>
<reference evidence="2 3" key="1">
    <citation type="submission" date="2020-08" db="EMBL/GenBank/DDBJ databases">
        <title>The genome sequence of type strain Novosphingobium flavum NBRC 111647.</title>
        <authorList>
            <person name="Liu Y."/>
        </authorList>
    </citation>
    <scope>NUCLEOTIDE SEQUENCE [LARGE SCALE GENOMIC DNA]</scope>
    <source>
        <strain evidence="2 3">NBRC 111647</strain>
    </source>
</reference>
<protein>
    <submittedName>
        <fullName evidence="2">PilZ domain-containing protein</fullName>
    </submittedName>
</protein>
<feature type="domain" description="PilZ" evidence="1">
    <location>
        <begin position="3"/>
        <end position="73"/>
    </location>
</feature>
<gene>
    <name evidence="2" type="ORF">H7F51_18050</name>
</gene>
<organism evidence="2 3">
    <name type="scientific">Novosphingobium flavum</name>
    <dbReference type="NCBI Taxonomy" id="1778672"/>
    <lineage>
        <taxon>Bacteria</taxon>
        <taxon>Pseudomonadati</taxon>
        <taxon>Pseudomonadota</taxon>
        <taxon>Alphaproteobacteria</taxon>
        <taxon>Sphingomonadales</taxon>
        <taxon>Sphingomonadaceae</taxon>
        <taxon>Novosphingobium</taxon>
    </lineage>
</organism>
<dbReference type="Pfam" id="PF07238">
    <property type="entry name" value="PilZ"/>
    <property type="match status" value="1"/>
</dbReference>
<sequence>MLVRVQVAGGEGEMREAMTRDISATGMSAVARGKAPPAGEVVEVTLPDGSVLWGMVRWSEAAAFGVEFDPASRQGPVAGNLAG</sequence>
<evidence type="ECO:0000313" key="2">
    <source>
        <dbReference type="EMBL" id="MBC2667424.1"/>
    </source>
</evidence>
<dbReference type="AlphaFoldDB" id="A0A7X1KN84"/>